<dbReference type="EMBL" id="CAKC01000045">
    <property type="protein sequence ID" value="CCI87009.1"/>
    <property type="molecule type" value="Genomic_DNA"/>
</dbReference>
<proteinExistence type="predicted"/>
<evidence type="ECO:0000259" key="1">
    <source>
        <dbReference type="Pfam" id="PF01610"/>
    </source>
</evidence>
<evidence type="ECO:0000313" key="2">
    <source>
        <dbReference type="EMBL" id="CCI87009.1"/>
    </source>
</evidence>
<dbReference type="AlphaFoldDB" id="I7KNZ3"/>
<evidence type="ECO:0000313" key="3">
    <source>
        <dbReference type="Proteomes" id="UP000009326"/>
    </source>
</evidence>
<sequence>MEKLHPVYNWHYKDCLTQEQIVMEGIACNEELENSYNLLQDFFEAIDNHDTAKVEELLYSKLPVGNLMHKTLLTFRRNKAAVLNGITSTYSNGYLEGFNRKIKQIERTAYGYSNFISLLTRIRVSVI</sequence>
<dbReference type="Proteomes" id="UP000009326">
    <property type="component" value="Unassembled WGS sequence"/>
</dbReference>
<dbReference type="InterPro" id="IPR002560">
    <property type="entry name" value="Transposase_DDE"/>
</dbReference>
<protein>
    <submittedName>
        <fullName evidence="2">Transposase</fullName>
    </submittedName>
</protein>
<dbReference type="PANTHER" id="PTHR33498">
    <property type="entry name" value="TRANSPOSASE FOR INSERTION SEQUENCE ELEMENT IS1557"/>
    <property type="match status" value="1"/>
</dbReference>
<organism evidence="2 3">
    <name type="scientific">Lactobacillus gigeriorum DSM 23908 = CRBIP 24.85</name>
    <dbReference type="NCBI Taxonomy" id="1423751"/>
    <lineage>
        <taxon>Bacteria</taxon>
        <taxon>Bacillati</taxon>
        <taxon>Bacillota</taxon>
        <taxon>Bacilli</taxon>
        <taxon>Lactobacillales</taxon>
        <taxon>Lactobacillaceae</taxon>
        <taxon>Lactobacillus</taxon>
    </lineage>
</organism>
<dbReference type="Pfam" id="PF01610">
    <property type="entry name" value="DDE_Tnp_ISL3"/>
    <property type="match status" value="1"/>
</dbReference>
<accession>I7KNZ3</accession>
<name>I7KNZ3_9LACO</name>
<dbReference type="STRING" id="1423751.FC38_GL001227"/>
<reference evidence="2 3" key="1">
    <citation type="submission" date="2012-06" db="EMBL/GenBank/DDBJ databases">
        <title>Draft genome sequence of Lactobacillus gigeriorum CRBIP 24.85T, isolated from chicken crop.</title>
        <authorList>
            <person name="Cousin S."/>
            <person name="Ma L."/>
            <person name="Creno S."/>
            <person name="Clermont D."/>
            <person name="Loux V."/>
            <person name="Bizet C."/>
            <person name="Bouchier C."/>
        </authorList>
    </citation>
    <scope>NUCLEOTIDE SEQUENCE [LARGE SCALE GENOMIC DNA]</scope>
    <source>
        <strain evidence="3">CRBIP 24.85T</strain>
    </source>
</reference>
<gene>
    <name evidence="2" type="ORF">BN52_01905</name>
</gene>
<dbReference type="PANTHER" id="PTHR33498:SF1">
    <property type="entry name" value="TRANSPOSASE FOR INSERTION SEQUENCE ELEMENT IS1557"/>
    <property type="match status" value="1"/>
</dbReference>
<comment type="caution">
    <text evidence="2">The sequence shown here is derived from an EMBL/GenBank/DDBJ whole genome shotgun (WGS) entry which is preliminary data.</text>
</comment>
<dbReference type="InterPro" id="IPR047951">
    <property type="entry name" value="Transpos_ISL3"/>
</dbReference>
<feature type="domain" description="Transposase IS204/IS1001/IS1096/IS1165 DDE" evidence="1">
    <location>
        <begin position="18"/>
        <end position="122"/>
    </location>
</feature>